<dbReference type="NCBIfam" id="TIGR00254">
    <property type="entry name" value="GGDEF"/>
    <property type="match status" value="1"/>
</dbReference>
<evidence type="ECO:0008006" key="3">
    <source>
        <dbReference type="Google" id="ProtNLM"/>
    </source>
</evidence>
<dbReference type="Pfam" id="PF00563">
    <property type="entry name" value="EAL"/>
    <property type="match status" value="1"/>
</dbReference>
<dbReference type="Gene3D" id="3.30.450.40">
    <property type="match status" value="1"/>
</dbReference>
<evidence type="ECO:0000313" key="1">
    <source>
        <dbReference type="EMBL" id="CAB1367698.1"/>
    </source>
</evidence>
<reference evidence="1 2" key="1">
    <citation type="submission" date="2020-03" db="EMBL/GenBank/DDBJ databases">
        <authorList>
            <consortium name="Genoscope - CEA"/>
            <person name="William W."/>
        </authorList>
    </citation>
    <scope>NUCLEOTIDE SEQUENCE [LARGE SCALE GENOMIC DNA]</scope>
    <source>
        <strain evidence="2">DSM 16959</strain>
    </source>
</reference>
<keyword evidence="2" id="KW-1185">Reference proteome</keyword>
<dbReference type="SMART" id="SM00086">
    <property type="entry name" value="PAC"/>
    <property type="match status" value="3"/>
</dbReference>
<organism evidence="1 2">
    <name type="scientific">Denitratisoma oestradiolicum</name>
    <dbReference type="NCBI Taxonomy" id="311182"/>
    <lineage>
        <taxon>Bacteria</taxon>
        <taxon>Pseudomonadati</taxon>
        <taxon>Pseudomonadota</taxon>
        <taxon>Betaproteobacteria</taxon>
        <taxon>Nitrosomonadales</taxon>
        <taxon>Sterolibacteriaceae</taxon>
        <taxon>Denitratisoma</taxon>
    </lineage>
</organism>
<dbReference type="Pfam" id="PF13426">
    <property type="entry name" value="PAS_9"/>
    <property type="match status" value="1"/>
</dbReference>
<dbReference type="SUPFAM" id="SSF55073">
    <property type="entry name" value="Nucleotide cyclase"/>
    <property type="match status" value="1"/>
</dbReference>
<dbReference type="InterPro" id="IPR001610">
    <property type="entry name" value="PAC"/>
</dbReference>
<dbReference type="InterPro" id="IPR029787">
    <property type="entry name" value="Nucleotide_cyclase"/>
</dbReference>
<dbReference type="CDD" id="cd01948">
    <property type="entry name" value="EAL"/>
    <property type="match status" value="1"/>
</dbReference>
<dbReference type="EMBL" id="LR778301">
    <property type="protein sequence ID" value="CAB1367698.1"/>
    <property type="molecule type" value="Genomic_DNA"/>
</dbReference>
<dbReference type="Pfam" id="PF00990">
    <property type="entry name" value="GGDEF"/>
    <property type="match status" value="1"/>
</dbReference>
<dbReference type="PROSITE" id="PS50887">
    <property type="entry name" value="GGDEF"/>
    <property type="match status" value="1"/>
</dbReference>
<dbReference type="CDD" id="cd01949">
    <property type="entry name" value="GGDEF"/>
    <property type="match status" value="1"/>
</dbReference>
<protein>
    <recommendedName>
        <fullName evidence="3">Diguanylate cyclase</fullName>
    </recommendedName>
</protein>
<dbReference type="OrthoDB" id="9813903at2"/>
<proteinExistence type="predicted"/>
<name>A0A6S6Y528_9PROT</name>
<dbReference type="InterPro" id="IPR000700">
    <property type="entry name" value="PAS-assoc_C"/>
</dbReference>
<dbReference type="Gene3D" id="3.30.450.20">
    <property type="entry name" value="PAS domain"/>
    <property type="match status" value="3"/>
</dbReference>
<dbReference type="InterPro" id="IPR043128">
    <property type="entry name" value="Rev_trsase/Diguanyl_cyclase"/>
</dbReference>
<dbReference type="PANTHER" id="PTHR44757:SF2">
    <property type="entry name" value="BIOFILM ARCHITECTURE MAINTENANCE PROTEIN MBAA"/>
    <property type="match status" value="1"/>
</dbReference>
<dbReference type="InterPro" id="IPR029016">
    <property type="entry name" value="GAF-like_dom_sf"/>
</dbReference>
<dbReference type="SUPFAM" id="SSF55781">
    <property type="entry name" value="GAF domain-like"/>
    <property type="match status" value="1"/>
</dbReference>
<dbReference type="Proteomes" id="UP000515733">
    <property type="component" value="Chromosome"/>
</dbReference>
<dbReference type="PROSITE" id="PS50113">
    <property type="entry name" value="PAC"/>
    <property type="match status" value="2"/>
</dbReference>
<dbReference type="SUPFAM" id="SSF55785">
    <property type="entry name" value="PYP-like sensor domain (PAS domain)"/>
    <property type="match status" value="3"/>
</dbReference>
<dbReference type="PROSITE" id="PS50112">
    <property type="entry name" value="PAS"/>
    <property type="match status" value="3"/>
</dbReference>
<evidence type="ECO:0000313" key="2">
    <source>
        <dbReference type="Proteomes" id="UP000515733"/>
    </source>
</evidence>
<dbReference type="Gene3D" id="3.20.20.450">
    <property type="entry name" value="EAL domain"/>
    <property type="match status" value="1"/>
</dbReference>
<dbReference type="InterPro" id="IPR000160">
    <property type="entry name" value="GGDEF_dom"/>
</dbReference>
<dbReference type="InterPro" id="IPR003018">
    <property type="entry name" value="GAF"/>
</dbReference>
<gene>
    <name evidence="1" type="ORF">DENOEST_0533</name>
</gene>
<dbReference type="InterPro" id="IPR001633">
    <property type="entry name" value="EAL_dom"/>
</dbReference>
<dbReference type="SMART" id="SM00267">
    <property type="entry name" value="GGDEF"/>
    <property type="match status" value="1"/>
</dbReference>
<accession>A0A6S6Y528</accession>
<dbReference type="PANTHER" id="PTHR44757">
    <property type="entry name" value="DIGUANYLATE CYCLASE DGCP"/>
    <property type="match status" value="1"/>
</dbReference>
<dbReference type="SMART" id="SM00091">
    <property type="entry name" value="PAS"/>
    <property type="match status" value="3"/>
</dbReference>
<dbReference type="SMART" id="SM00052">
    <property type="entry name" value="EAL"/>
    <property type="match status" value="1"/>
</dbReference>
<dbReference type="Gene3D" id="3.30.70.270">
    <property type="match status" value="1"/>
</dbReference>
<sequence>MQVGPLNLMQQMSRRARELPHIAAASITLLIALPIGLYLGFQQMRLERELATHTEFHVQLHGQMLADTLKRLGALTEAMADNLSTSDQERNRAVGGALLKAHGNSAHLEVIKGDTTPRIIHTGPDRGPASMHDSSRQADGLLLTRTGTPRNNIYADRLVVSQALSISRHGVPGGFWGYVNAVMPISEILAASGLPRLSQEGFDVRLSYIRDSMSPEVLLFTSSPSPLTEGTSQSIRLEGGGRLQVVLQPKNHVLTQLATVNWLPLAVSCALLYLLVLRLLRRPIELERKVNERTRELDTEKQALQQEAAQRRKAEESLYRSHRLLDSIFEHLPGMILVKRASDLRIARVNRSTEKVLGRPRGALIGRSNEELYDADLAGRLSRSDYQTLIEDGLIELPTERIHLPGQEPRSVRFRKVALADQAGRPEYIIEFGEDITEQALLDARLREHLLFLEQLVDAIPGPLYFKDRQGRYIGVNTAFEQQFGIAREALIGKTAFEAGQSQRDIEFRNSDTELLDSGRSTVHEALLVDDRGDQRDVMVHKAVFAAASGEVAGIVGIMLDITERKRAEEHGRRLNRTLSVFSGANQAIVRIHDREELLQAIAVLLHQHGGFPVAWTYLNTADGRHIMMETDKTAGLPERILEAMEQKIHCYTADASYCKTFDCCNQEIARELDQLGLSSFVHLPFRTRDGIIGGIGILDVALDNFSNDERQMLTDLADNVSFALETMDMERGRREAEGKLHLAARVFENSAEGIIVTDSNNSILMVNQAFSTVTGYGPEEVIGKKPSVLNSGRQDRAFYEELWKALHRDGEWHGEIENRRKNGEIYPEWLNLSVVRNPDGTVANYVAVFSDLTKRREIENRVEFLAHHDTLTALPNRTLFNALLQQNLDQAKRAVGRLAVMFLDIDRFKVINDTIGHTAGDYLLREVSQRLVEVVGDDGHVSRLGGDQFAVVLSGIDRPTRAAAVCDAIQSALRQTMRISGHEVHLSSSIGISLFPEDSDTLEGLVSSADSAMYSACERGGNTYQFFHQDMNSRSSERMRIESKLHHALERGEFSVHYQPLVCSRTGQIRGAEALLRWYQAETQSFISPSVFVPLLEATGLIVPVGEWVLRTACEENKRWREATGRDYFVAVNMSAHQLADEELIGKISRLLCDIDFDPKYLEIELTESAMMQDADHGIATLRKLKSLGFSLSIDDFGTGYSSLSYLKQLPLDTLKIDRSFVTDAPDNPEAASIIRAIIAMAHTLKFDIIAEGVERPAQIEFLRECAADILQGYYFSKPLEAHAFLQLITATPFFSLPISSHPSLQLATTRKTST</sequence>
<dbReference type="CDD" id="cd00130">
    <property type="entry name" value="PAS"/>
    <property type="match status" value="3"/>
</dbReference>
<dbReference type="InterPro" id="IPR035919">
    <property type="entry name" value="EAL_sf"/>
</dbReference>
<dbReference type="InterPro" id="IPR013656">
    <property type="entry name" value="PAS_4"/>
</dbReference>
<dbReference type="PROSITE" id="PS50883">
    <property type="entry name" value="EAL"/>
    <property type="match status" value="1"/>
</dbReference>
<dbReference type="KEGG" id="doe:DENOEST_0533"/>
<dbReference type="InterPro" id="IPR052155">
    <property type="entry name" value="Biofilm_reg_signaling"/>
</dbReference>
<dbReference type="SUPFAM" id="SSF141868">
    <property type="entry name" value="EAL domain-like"/>
    <property type="match status" value="1"/>
</dbReference>
<dbReference type="Pfam" id="PF08448">
    <property type="entry name" value="PAS_4"/>
    <property type="match status" value="2"/>
</dbReference>
<dbReference type="Pfam" id="PF01590">
    <property type="entry name" value="GAF"/>
    <property type="match status" value="1"/>
</dbReference>
<dbReference type="InterPro" id="IPR035965">
    <property type="entry name" value="PAS-like_dom_sf"/>
</dbReference>
<dbReference type="NCBIfam" id="TIGR00229">
    <property type="entry name" value="sensory_box"/>
    <property type="match status" value="2"/>
</dbReference>
<dbReference type="InterPro" id="IPR000014">
    <property type="entry name" value="PAS"/>
</dbReference>